<dbReference type="EMBL" id="LAZR01013589">
    <property type="protein sequence ID" value="KKM21254.1"/>
    <property type="molecule type" value="Genomic_DNA"/>
</dbReference>
<name>A0A0F9IN66_9ZZZZ</name>
<gene>
    <name evidence="2" type="ORF">LCGC14_1637320</name>
</gene>
<dbReference type="AlphaFoldDB" id="A0A0F9IN66"/>
<keyword evidence="1" id="KW-0812">Transmembrane</keyword>
<keyword evidence="1" id="KW-0472">Membrane</keyword>
<evidence type="ECO:0000313" key="2">
    <source>
        <dbReference type="EMBL" id="KKM21254.1"/>
    </source>
</evidence>
<feature type="transmembrane region" description="Helical" evidence="1">
    <location>
        <begin position="28"/>
        <end position="45"/>
    </location>
</feature>
<sequence>MISIIWQILLLLIAIANFTQYLVFDGDVVNVVFGCTAIILLALRSK</sequence>
<keyword evidence="1" id="KW-1133">Transmembrane helix</keyword>
<organism evidence="2">
    <name type="scientific">marine sediment metagenome</name>
    <dbReference type="NCBI Taxonomy" id="412755"/>
    <lineage>
        <taxon>unclassified sequences</taxon>
        <taxon>metagenomes</taxon>
        <taxon>ecological metagenomes</taxon>
    </lineage>
</organism>
<protein>
    <submittedName>
        <fullName evidence="2">Uncharacterized protein</fullName>
    </submittedName>
</protein>
<comment type="caution">
    <text evidence="2">The sequence shown here is derived from an EMBL/GenBank/DDBJ whole genome shotgun (WGS) entry which is preliminary data.</text>
</comment>
<proteinExistence type="predicted"/>
<accession>A0A0F9IN66</accession>
<evidence type="ECO:0000256" key="1">
    <source>
        <dbReference type="SAM" id="Phobius"/>
    </source>
</evidence>
<reference evidence="2" key="1">
    <citation type="journal article" date="2015" name="Nature">
        <title>Complex archaea that bridge the gap between prokaryotes and eukaryotes.</title>
        <authorList>
            <person name="Spang A."/>
            <person name="Saw J.H."/>
            <person name="Jorgensen S.L."/>
            <person name="Zaremba-Niedzwiedzka K."/>
            <person name="Martijn J."/>
            <person name="Lind A.E."/>
            <person name="van Eijk R."/>
            <person name="Schleper C."/>
            <person name="Guy L."/>
            <person name="Ettema T.J."/>
        </authorList>
    </citation>
    <scope>NUCLEOTIDE SEQUENCE</scope>
</reference>